<dbReference type="AlphaFoldDB" id="A0A1H5D1P2"/>
<feature type="transmembrane region" description="Helical" evidence="11">
    <location>
        <begin position="78"/>
        <end position="106"/>
    </location>
</feature>
<feature type="transmembrane region" description="Helical" evidence="11">
    <location>
        <begin position="48"/>
        <end position="66"/>
    </location>
</feature>
<evidence type="ECO:0000313" key="13">
    <source>
        <dbReference type="EMBL" id="SED72630.1"/>
    </source>
</evidence>
<evidence type="ECO:0000256" key="2">
    <source>
        <dbReference type="ARBA" id="ARBA00012438"/>
    </source>
</evidence>
<proteinExistence type="predicted"/>
<feature type="transmembrane region" description="Helical" evidence="11">
    <location>
        <begin position="118"/>
        <end position="136"/>
    </location>
</feature>
<dbReference type="Pfam" id="PF02518">
    <property type="entry name" value="HATPase_c"/>
    <property type="match status" value="1"/>
</dbReference>
<evidence type="ECO:0000256" key="6">
    <source>
        <dbReference type="ARBA" id="ARBA00022777"/>
    </source>
</evidence>
<evidence type="ECO:0000256" key="3">
    <source>
        <dbReference type="ARBA" id="ARBA00022553"/>
    </source>
</evidence>
<dbReference type="EC" id="2.7.13.3" evidence="2"/>
<feature type="transmembrane region" description="Helical" evidence="11">
    <location>
        <begin position="20"/>
        <end position="41"/>
    </location>
</feature>
<evidence type="ECO:0000256" key="7">
    <source>
        <dbReference type="ARBA" id="ARBA00022840"/>
    </source>
</evidence>
<keyword evidence="8" id="KW-0902">Two-component regulatory system</keyword>
<dbReference type="GO" id="GO:0005524">
    <property type="term" value="F:ATP binding"/>
    <property type="evidence" value="ECO:0007669"/>
    <property type="project" value="UniProtKB-KW"/>
</dbReference>
<evidence type="ECO:0000256" key="11">
    <source>
        <dbReference type="SAM" id="Phobius"/>
    </source>
</evidence>
<dbReference type="PANTHER" id="PTHR24421">
    <property type="entry name" value="NITRATE/NITRITE SENSOR PROTEIN NARX-RELATED"/>
    <property type="match status" value="1"/>
</dbReference>
<sequence length="464" mass="48800">MAPLDPPPAPPVRRYSPFTADAIVAAILTITLGMLSIGITGSLGLGRFATTVTVVTSLGMPAALAWRRTRPVASAVTVYAMALAHVLAGMILSASDLAIFIALYSITVYGPRWARRTALFSALFGCLIVAVWFLVYNGFTGLGALVGTMGVFGLLAALVLSSWALALVRRARVERVETLAERAARLEVERDQQAQIATQAERARIAREMHDIVAHSLSVVIAQADGGRYAAAHDPQAATHALTTISETGRAALADMRKILGVLRSDTGGERLTPQPETSDLETLVEQVRDTGLAVSLVRMGTARTLPPGAGLTVYRIVQESLTNILKHAGPDAHATVLVQWNPAHLLLQIDDDGRGAAAPSDGAGHGLLGMRERAAMLGGTLTTGPRQGGGFRVRAEIPVPHTPPAPTVLAPGQHPPPPAGHNPATAVGGVPPPPPPISPTWHNPAEWADRSGSTPPRPEDHHR</sequence>
<evidence type="ECO:0000313" key="14">
    <source>
        <dbReference type="Proteomes" id="UP000199220"/>
    </source>
</evidence>
<dbReference type="CDD" id="cd16917">
    <property type="entry name" value="HATPase_UhpB-NarQ-NarX-like"/>
    <property type="match status" value="1"/>
</dbReference>
<dbReference type="InterPro" id="IPR036890">
    <property type="entry name" value="HATPase_C_sf"/>
</dbReference>
<feature type="region of interest" description="Disordered" evidence="10">
    <location>
        <begin position="397"/>
        <end position="464"/>
    </location>
</feature>
<dbReference type="Gene3D" id="3.30.565.10">
    <property type="entry name" value="Histidine kinase-like ATPase, C-terminal domain"/>
    <property type="match status" value="1"/>
</dbReference>
<evidence type="ECO:0000256" key="1">
    <source>
        <dbReference type="ARBA" id="ARBA00000085"/>
    </source>
</evidence>
<dbReference type="Pfam" id="PF07730">
    <property type="entry name" value="HisKA_3"/>
    <property type="match status" value="1"/>
</dbReference>
<keyword evidence="11" id="KW-0472">Membrane</keyword>
<feature type="domain" description="Histidine kinase/HSP90-like ATPase" evidence="12">
    <location>
        <begin position="309"/>
        <end position="402"/>
    </location>
</feature>
<dbReference type="Proteomes" id="UP000199220">
    <property type="component" value="Unassembled WGS sequence"/>
</dbReference>
<keyword evidence="7" id="KW-0067">ATP-binding</keyword>
<dbReference type="Pfam" id="PF23539">
    <property type="entry name" value="DUF7134"/>
    <property type="match status" value="1"/>
</dbReference>
<dbReference type="SMART" id="SM00387">
    <property type="entry name" value="HATPase_c"/>
    <property type="match status" value="1"/>
</dbReference>
<dbReference type="GO" id="GO:0016020">
    <property type="term" value="C:membrane"/>
    <property type="evidence" value="ECO:0007669"/>
    <property type="project" value="InterPro"/>
</dbReference>
<organism evidence="13 14">
    <name type="scientific">Ruania alba</name>
    <dbReference type="NCBI Taxonomy" id="648782"/>
    <lineage>
        <taxon>Bacteria</taxon>
        <taxon>Bacillati</taxon>
        <taxon>Actinomycetota</taxon>
        <taxon>Actinomycetes</taxon>
        <taxon>Micrococcales</taxon>
        <taxon>Ruaniaceae</taxon>
        <taxon>Ruania</taxon>
    </lineage>
</organism>
<evidence type="ECO:0000256" key="9">
    <source>
        <dbReference type="SAM" id="Coils"/>
    </source>
</evidence>
<name>A0A1H5D1P2_9MICO</name>
<dbReference type="InterPro" id="IPR011712">
    <property type="entry name" value="Sig_transdc_His_kin_sub3_dim/P"/>
</dbReference>
<dbReference type="GO" id="GO:0046983">
    <property type="term" value="F:protein dimerization activity"/>
    <property type="evidence" value="ECO:0007669"/>
    <property type="project" value="InterPro"/>
</dbReference>
<dbReference type="RefSeq" id="WP_245708639.1">
    <property type="nucleotide sequence ID" value="NZ_FNTX01000001.1"/>
</dbReference>
<keyword evidence="6 13" id="KW-0418">Kinase</keyword>
<accession>A0A1H5D1P2</accession>
<comment type="catalytic activity">
    <reaction evidence="1">
        <text>ATP + protein L-histidine = ADP + protein N-phospho-L-histidine.</text>
        <dbReference type="EC" id="2.7.13.3"/>
    </reaction>
</comment>
<dbReference type="InterPro" id="IPR003594">
    <property type="entry name" value="HATPase_dom"/>
</dbReference>
<keyword evidence="14" id="KW-1185">Reference proteome</keyword>
<keyword evidence="11" id="KW-1133">Transmembrane helix</keyword>
<evidence type="ECO:0000256" key="10">
    <source>
        <dbReference type="SAM" id="MobiDB-lite"/>
    </source>
</evidence>
<dbReference type="InterPro" id="IPR050482">
    <property type="entry name" value="Sensor_HK_TwoCompSys"/>
</dbReference>
<evidence type="ECO:0000256" key="4">
    <source>
        <dbReference type="ARBA" id="ARBA00022679"/>
    </source>
</evidence>
<dbReference type="STRING" id="648782.SAMN04488554_0537"/>
<feature type="transmembrane region" description="Helical" evidence="11">
    <location>
        <begin position="142"/>
        <end position="168"/>
    </location>
</feature>
<dbReference type="Gene3D" id="1.20.5.1930">
    <property type="match status" value="1"/>
</dbReference>
<dbReference type="GO" id="GO:0000155">
    <property type="term" value="F:phosphorelay sensor kinase activity"/>
    <property type="evidence" value="ECO:0007669"/>
    <property type="project" value="InterPro"/>
</dbReference>
<reference evidence="14" key="1">
    <citation type="submission" date="2016-10" db="EMBL/GenBank/DDBJ databases">
        <authorList>
            <person name="Varghese N."/>
            <person name="Submissions S."/>
        </authorList>
    </citation>
    <scope>NUCLEOTIDE SEQUENCE [LARGE SCALE GENOMIC DNA]</scope>
    <source>
        <strain evidence="14">DSM 21368</strain>
    </source>
</reference>
<keyword evidence="3" id="KW-0597">Phosphoprotein</keyword>
<evidence type="ECO:0000259" key="12">
    <source>
        <dbReference type="SMART" id="SM00387"/>
    </source>
</evidence>
<keyword evidence="11" id="KW-0812">Transmembrane</keyword>
<keyword evidence="5" id="KW-0547">Nucleotide-binding</keyword>
<dbReference type="InterPro" id="IPR055558">
    <property type="entry name" value="DUF7134"/>
</dbReference>
<dbReference type="PANTHER" id="PTHR24421:SF10">
    <property type="entry name" value="NITRATE_NITRITE SENSOR PROTEIN NARQ"/>
    <property type="match status" value="1"/>
</dbReference>
<evidence type="ECO:0000256" key="8">
    <source>
        <dbReference type="ARBA" id="ARBA00023012"/>
    </source>
</evidence>
<gene>
    <name evidence="13" type="ORF">SAMN04488554_0537</name>
</gene>
<keyword evidence="9" id="KW-0175">Coiled coil</keyword>
<evidence type="ECO:0000256" key="5">
    <source>
        <dbReference type="ARBA" id="ARBA00022741"/>
    </source>
</evidence>
<protein>
    <recommendedName>
        <fullName evidence="2">histidine kinase</fullName>
        <ecNumber evidence="2">2.7.13.3</ecNumber>
    </recommendedName>
</protein>
<dbReference type="EMBL" id="FNTX01000001">
    <property type="protein sequence ID" value="SED72630.1"/>
    <property type="molecule type" value="Genomic_DNA"/>
</dbReference>
<dbReference type="SUPFAM" id="SSF55874">
    <property type="entry name" value="ATPase domain of HSP90 chaperone/DNA topoisomerase II/histidine kinase"/>
    <property type="match status" value="1"/>
</dbReference>
<keyword evidence="4" id="KW-0808">Transferase</keyword>
<feature type="coiled-coil region" evidence="9">
    <location>
        <begin position="176"/>
        <end position="203"/>
    </location>
</feature>